<dbReference type="OrthoDB" id="9757976at2"/>
<reference evidence="2 3" key="1">
    <citation type="submission" date="2018-08" db="EMBL/GenBank/DDBJ databases">
        <title>Genomic Encyclopedia of Type Strains, Phase IV (KMG-IV): sequencing the most valuable type-strain genomes for metagenomic binning, comparative biology and taxonomic classification.</title>
        <authorList>
            <person name="Goeker M."/>
        </authorList>
    </citation>
    <scope>NUCLEOTIDE SEQUENCE [LARGE SCALE GENOMIC DNA]</scope>
    <source>
        <strain evidence="2 3">BW863</strain>
    </source>
</reference>
<dbReference type="RefSeq" id="WP_115835020.1">
    <property type="nucleotide sequence ID" value="NZ_CP025086.1"/>
</dbReference>
<keyword evidence="3" id="KW-1185">Reference proteome</keyword>
<dbReference type="PANTHER" id="PTHR44119">
    <property type="entry name" value="MAGNESIUM-CHELATASE SUBUNIT CHLH, CHLOROPLASTIC"/>
    <property type="match status" value="1"/>
</dbReference>
<name>A0A3D9Z4J8_9HYPH</name>
<dbReference type="Pfam" id="PF02514">
    <property type="entry name" value="CobN-Mg_chel"/>
    <property type="match status" value="2"/>
</dbReference>
<evidence type="ECO:0000313" key="3">
    <source>
        <dbReference type="Proteomes" id="UP000256900"/>
    </source>
</evidence>
<feature type="domain" description="CobN/magnesium chelatase" evidence="1">
    <location>
        <begin position="140"/>
        <end position="681"/>
    </location>
</feature>
<dbReference type="InterPro" id="IPR003672">
    <property type="entry name" value="CobN/Mg_chltase"/>
</dbReference>
<evidence type="ECO:0000259" key="1">
    <source>
        <dbReference type="Pfam" id="PF02514"/>
    </source>
</evidence>
<dbReference type="NCBIfam" id="NF008973">
    <property type="entry name" value="PRK12321.1"/>
    <property type="match status" value="1"/>
</dbReference>
<dbReference type="PANTHER" id="PTHR44119:SF4">
    <property type="entry name" value="AEROBIC COBALTOCHELATASE SUBUNIT COBN"/>
    <property type="match status" value="1"/>
</dbReference>
<dbReference type="EMBL" id="QUMO01000001">
    <property type="protein sequence ID" value="REF89218.1"/>
    <property type="molecule type" value="Genomic_DNA"/>
</dbReference>
<accession>A0A3D9Z4J8</accession>
<evidence type="ECO:0000313" key="2">
    <source>
        <dbReference type="EMBL" id="REF89218.1"/>
    </source>
</evidence>
<dbReference type="Proteomes" id="UP000256900">
    <property type="component" value="Unassembled WGS sequence"/>
</dbReference>
<feature type="domain" description="CobN/magnesium chelatase" evidence="1">
    <location>
        <begin position="691"/>
        <end position="1095"/>
    </location>
</feature>
<comment type="caution">
    <text evidence="2">The sequence shown here is derived from an EMBL/GenBank/DDBJ whole genome shotgun (WGS) entry which is preliminary data.</text>
</comment>
<sequence>MHLLRTTTRTIDEAQSAIDLGQTPGAVVFLSFSDSDLGLAAAALDLCESTDARLASLAMLRHPYSIDLYIEKVAANARFVLVRLLGGLEYWRYGAQELASAARRHKFDLALISGDGQPDPRLDELSTLPVETLRAVAHTFEAGGIGNLANLFAWIDRRLEGEQSPLPEPQATPVCGLFAAACRTGATEAPLAFIVFYRAYLLAGDVAPILAVADALAARSLRVLAAYVPSLKDEDAAAWLAAVLAEEKPDIILNSTAFAARMDRTQSPLEAADAPILQMIHASASRASWMEDMRGLGAADLAMNVVLPELDGRIIARTISFKEETQRSEKLQFTRVTHQPDIERIDFVADLALAWARLRRMPRGERRLACILSDYPVKAGRAAYAVGLDTPASLAEIAMRLKAAGYDIETIEDSDAFIRALAEAPPQEALSLEDYQDAFAVLPETLRATIIAAWGPPEMDSHVSQGAFRFRALRRGKMIVAIQPDRGGVAHRKADYHDARLPPSHFYVAFYLWLRHAEHIDAMIQLGTHGTLEWLPGKATALSEACAPEALLGPTPLIYPFIVNNPGEAAQAKRRAGAVIVGHLTPPLGRAGRVGDLAEFEALFDEYASAQQMDPKRAALLAETILARATETGLAAEGGVALDAPQEEVLARLDAWLCDIKDMRIAEGLHTFGRPPTSGERVLAETQADAAALKRLDACAEREIAGLIAALDGRFVEPGPSGAPARGRLDVLPTGRNLVTIDPRMVPTRTAFEIGKRAASAVIARHIQDHGDWPRQLVIDLWGSASMRTGGEELAQVFAYLGAVPVWNEASGRVTGFTILPPAALDRPRVDVTLRLSGLFRDVFPAQIALMEQLIAAVAAEDEAIEDNPLAAARAAGQDTLRIFGPASGTYGVSLGRMLAEDATVSENDLAAAYLAESGHALGRDEYAATDLFRIRVAGADAFVHVQDLPGQDALDSSTFFEHEGGFAAATKYLGGKASLYHLDTTRPDVPIARALSEEIARAIRGRVANPKWLAGQMRHGYRGAAEIAEAVDNLYGFAVTSGTVTPRQFELVFDATLGDDDVFAFLMRANPEAGRAVAQRFDQAMRRGLWACRRNSVAMRLASILESA</sequence>
<gene>
    <name evidence="2" type="ORF">DES32_0436</name>
</gene>
<dbReference type="CDD" id="cd10150">
    <property type="entry name" value="CobN_like"/>
    <property type="match status" value="1"/>
</dbReference>
<proteinExistence type="predicted"/>
<organism evidence="2 3">
    <name type="scientific">Methylovirgula ligni</name>
    <dbReference type="NCBI Taxonomy" id="569860"/>
    <lineage>
        <taxon>Bacteria</taxon>
        <taxon>Pseudomonadati</taxon>
        <taxon>Pseudomonadota</taxon>
        <taxon>Alphaproteobacteria</taxon>
        <taxon>Hyphomicrobiales</taxon>
        <taxon>Beijerinckiaceae</taxon>
        <taxon>Methylovirgula</taxon>
    </lineage>
</organism>
<protein>
    <submittedName>
        <fullName evidence="2">Cobaltochelatase CobN subunit</fullName>
    </submittedName>
</protein>
<dbReference type="AlphaFoldDB" id="A0A3D9Z4J8"/>